<proteinExistence type="predicted"/>
<dbReference type="Proteomes" id="UP000053660">
    <property type="component" value="Unassembled WGS sequence"/>
</dbReference>
<keyword evidence="2" id="KW-1185">Reference proteome</keyword>
<gene>
    <name evidence="1" type="ORF">OESDEN_03593</name>
</gene>
<reference evidence="1 2" key="1">
    <citation type="submission" date="2014-03" db="EMBL/GenBank/DDBJ databases">
        <title>Draft genome of the hookworm Oesophagostomum dentatum.</title>
        <authorList>
            <person name="Mitreva M."/>
        </authorList>
    </citation>
    <scope>NUCLEOTIDE SEQUENCE [LARGE SCALE GENOMIC DNA]</scope>
    <source>
        <strain evidence="1 2">OD-Hann</strain>
    </source>
</reference>
<dbReference type="Gene3D" id="3.40.50.300">
    <property type="entry name" value="P-loop containing nucleotide triphosphate hydrolases"/>
    <property type="match status" value="1"/>
</dbReference>
<evidence type="ECO:0000313" key="1">
    <source>
        <dbReference type="EMBL" id="KHJ96445.1"/>
    </source>
</evidence>
<dbReference type="EMBL" id="KN549667">
    <property type="protein sequence ID" value="KHJ96445.1"/>
    <property type="molecule type" value="Genomic_DNA"/>
</dbReference>
<protein>
    <submittedName>
        <fullName evidence="1">Uncharacterized protein</fullName>
    </submittedName>
</protein>
<dbReference type="AlphaFoldDB" id="A0A0B1TM08"/>
<evidence type="ECO:0000313" key="2">
    <source>
        <dbReference type="Proteomes" id="UP000053660"/>
    </source>
</evidence>
<sequence>MDWKARGSHQFAYTRSIPIVECSAKRQSEVQEAFKELLERLRDENRIGITNMRKRR</sequence>
<name>A0A0B1TM08_OESDE</name>
<organism evidence="1 2">
    <name type="scientific">Oesophagostomum dentatum</name>
    <name type="common">Nodular worm</name>
    <dbReference type="NCBI Taxonomy" id="61180"/>
    <lineage>
        <taxon>Eukaryota</taxon>
        <taxon>Metazoa</taxon>
        <taxon>Ecdysozoa</taxon>
        <taxon>Nematoda</taxon>
        <taxon>Chromadorea</taxon>
        <taxon>Rhabditida</taxon>
        <taxon>Rhabditina</taxon>
        <taxon>Rhabditomorpha</taxon>
        <taxon>Strongyloidea</taxon>
        <taxon>Strongylidae</taxon>
        <taxon>Oesophagostomum</taxon>
    </lineage>
</organism>
<dbReference type="OrthoDB" id="5820274at2759"/>
<accession>A0A0B1TM08</accession>
<dbReference type="InterPro" id="IPR027417">
    <property type="entry name" value="P-loop_NTPase"/>
</dbReference>